<proteinExistence type="predicted"/>
<dbReference type="Proteomes" id="UP000248627">
    <property type="component" value="Unassembled WGS sequence"/>
</dbReference>
<evidence type="ECO:0000313" key="2">
    <source>
        <dbReference type="Proteomes" id="UP000248627"/>
    </source>
</evidence>
<reference evidence="1 2" key="1">
    <citation type="submission" date="2018-01" db="EMBL/GenBank/DDBJ databases">
        <title>Draft genome sequence of Jishengella endophytica.</title>
        <authorList>
            <person name="Sahin N."/>
            <person name="Ay H."/>
            <person name="Saygin H."/>
        </authorList>
    </citation>
    <scope>NUCLEOTIDE SEQUENCE [LARGE SCALE GENOMIC DNA]</scope>
    <source>
        <strain evidence="1 2">DSM 45430</strain>
    </source>
</reference>
<sequence length="504" mass="53982">MSPTPMVVATRPFAIEPLTNVMLPDGIFDNALYQLRIACHYTNTSGVDLTNVTLYLESVGDPGIVVTGQTYTFARIPAGASVLVSWAANFQHAVPGKPLVSFVARADGHTSARTIRQIFVSQTRYDQATDTYSVTIPEGRLELSKPTVIAPSKDQVWFPGEKPGDNKERPPWTGPYVPTGCTLVWVPNPAYAGTHGELPFDDPWWKVLGWIVFVIAALVGIIAAAVGAGTFNVGVKGKFDETEPGLGIECCSPAPGGGLKGGVTVAGVAGVIASVALAVGLADDADPHWRGQAATPPAPGELTTAEEVQARWRLLDEPHAGRAYRTDVTWEYQRITTGKTYRYGVSEQQTNVHVTEDVKIVTPDTVASPGQLWVRATFVRPGAKPYQGPELYAFALFRAPQGLYFLVPLTDDGVGFDARAGDGEYTAGLHLREALPELKKAGQEPYGIWKVFVFAQDVNLVPPGTPAEIAAQTIGGFFVASAIQLTFDPQQPCPLEAQGSIKVV</sequence>
<gene>
    <name evidence="1" type="ORF">C1I93_20145</name>
</gene>
<dbReference type="NCBIfam" id="NF041940">
    <property type="entry name" value="choice_anch_X"/>
    <property type="match status" value="1"/>
</dbReference>
<evidence type="ECO:0000313" key="1">
    <source>
        <dbReference type="EMBL" id="PZF92059.1"/>
    </source>
</evidence>
<protein>
    <submittedName>
        <fullName evidence="1">Uncharacterized protein</fullName>
    </submittedName>
</protein>
<dbReference type="AlphaFoldDB" id="A0A2W2CUJ4"/>
<dbReference type="OrthoDB" id="1488843at2"/>
<organism evidence="1 2">
    <name type="scientific">Micromonospora endophytica</name>
    <dbReference type="NCBI Taxonomy" id="515350"/>
    <lineage>
        <taxon>Bacteria</taxon>
        <taxon>Bacillati</taxon>
        <taxon>Actinomycetota</taxon>
        <taxon>Actinomycetes</taxon>
        <taxon>Micromonosporales</taxon>
        <taxon>Micromonosporaceae</taxon>
        <taxon>Micromonospora</taxon>
    </lineage>
</organism>
<dbReference type="EMBL" id="POTX01000150">
    <property type="protein sequence ID" value="PZF92059.1"/>
    <property type="molecule type" value="Genomic_DNA"/>
</dbReference>
<keyword evidence="2" id="KW-1185">Reference proteome</keyword>
<dbReference type="RefSeq" id="WP_146603538.1">
    <property type="nucleotide sequence ID" value="NZ_AP023358.1"/>
</dbReference>
<accession>A0A2W2CUJ4</accession>
<name>A0A2W2CUJ4_9ACTN</name>
<comment type="caution">
    <text evidence="1">The sequence shown here is derived from an EMBL/GenBank/DDBJ whole genome shotgun (WGS) entry which is preliminary data.</text>
</comment>